<comment type="caution">
    <text evidence="2">The sequence shown here is derived from an EMBL/GenBank/DDBJ whole genome shotgun (WGS) entry which is preliminary data.</text>
</comment>
<accession>A0A538UA28</accession>
<dbReference type="Proteomes" id="UP000319771">
    <property type="component" value="Unassembled WGS sequence"/>
</dbReference>
<dbReference type="InterPro" id="IPR024775">
    <property type="entry name" value="DinB-like"/>
</dbReference>
<reference evidence="2 3" key="1">
    <citation type="journal article" date="2019" name="Nat. Microbiol.">
        <title>Mediterranean grassland soil C-N compound turnover is dependent on rainfall and depth, and is mediated by genomically divergent microorganisms.</title>
        <authorList>
            <person name="Diamond S."/>
            <person name="Andeer P.F."/>
            <person name="Li Z."/>
            <person name="Crits-Christoph A."/>
            <person name="Burstein D."/>
            <person name="Anantharaman K."/>
            <person name="Lane K.R."/>
            <person name="Thomas B.C."/>
            <person name="Pan C."/>
            <person name="Northen T.R."/>
            <person name="Banfield J.F."/>
        </authorList>
    </citation>
    <scope>NUCLEOTIDE SEQUENCE [LARGE SCALE GENOMIC DNA]</scope>
    <source>
        <strain evidence="2">WS_11</strain>
    </source>
</reference>
<proteinExistence type="predicted"/>
<dbReference type="AlphaFoldDB" id="A0A538UA28"/>
<protein>
    <submittedName>
        <fullName evidence="2">DinB family protein</fullName>
    </submittedName>
</protein>
<dbReference type="EMBL" id="VBPB01000093">
    <property type="protein sequence ID" value="TMQ72763.1"/>
    <property type="molecule type" value="Genomic_DNA"/>
</dbReference>
<gene>
    <name evidence="2" type="ORF">E6K81_06500</name>
</gene>
<dbReference type="InterPro" id="IPR034660">
    <property type="entry name" value="DinB/YfiT-like"/>
</dbReference>
<feature type="domain" description="DinB-like" evidence="1">
    <location>
        <begin position="24"/>
        <end position="176"/>
    </location>
</feature>
<evidence type="ECO:0000259" key="1">
    <source>
        <dbReference type="Pfam" id="PF12867"/>
    </source>
</evidence>
<dbReference type="Gene3D" id="1.20.120.450">
    <property type="entry name" value="dinb family like domain"/>
    <property type="match status" value="1"/>
</dbReference>
<name>A0A538UA28_UNCEI</name>
<dbReference type="SUPFAM" id="SSF109854">
    <property type="entry name" value="DinB/YfiT-like putative metalloenzymes"/>
    <property type="match status" value="1"/>
</dbReference>
<dbReference type="Pfam" id="PF12867">
    <property type="entry name" value="DinB_2"/>
    <property type="match status" value="1"/>
</dbReference>
<sequence>MLIQRILEPAPGTASRLVGLFLWQLDDQSRRLTEDTRSATAQELAWQPAPGMNTIGMLLAHIAAVEVGWIRASVLGRDRDSGAVLGITKREIGMPLAPDGVPAAALAGKSLAYFHGLLTCARAFTREAVAGLADQDLERRFRTPASWQAEGGEFEGTIGWALYHNLEHEAGHYGQINLLRHEYRCRPRAGA</sequence>
<evidence type="ECO:0000313" key="3">
    <source>
        <dbReference type="Proteomes" id="UP000319771"/>
    </source>
</evidence>
<organism evidence="2 3">
    <name type="scientific">Eiseniibacteriota bacterium</name>
    <dbReference type="NCBI Taxonomy" id="2212470"/>
    <lineage>
        <taxon>Bacteria</taxon>
        <taxon>Candidatus Eiseniibacteriota</taxon>
    </lineage>
</organism>
<evidence type="ECO:0000313" key="2">
    <source>
        <dbReference type="EMBL" id="TMQ72763.1"/>
    </source>
</evidence>